<dbReference type="GO" id="GO:0005524">
    <property type="term" value="F:ATP binding"/>
    <property type="evidence" value="ECO:0007669"/>
    <property type="project" value="UniProtKB-KW"/>
</dbReference>
<dbReference type="PROSITE" id="PS50011">
    <property type="entry name" value="PROTEIN_KINASE_DOM"/>
    <property type="match status" value="1"/>
</dbReference>
<dbReference type="PANTHER" id="PTHR44329:SF288">
    <property type="entry name" value="MITOGEN-ACTIVATED PROTEIN KINASE KINASE KINASE 20"/>
    <property type="match status" value="1"/>
</dbReference>
<keyword evidence="2" id="KW-0547">Nucleotide-binding</keyword>
<dbReference type="InterPro" id="IPR001245">
    <property type="entry name" value="Ser-Thr/Tyr_kinase_cat_dom"/>
</dbReference>
<dbReference type="EMBL" id="ML769414">
    <property type="protein sequence ID" value="KAE9404707.1"/>
    <property type="molecule type" value="Genomic_DNA"/>
</dbReference>
<dbReference type="OrthoDB" id="4062651at2759"/>
<dbReference type="AlphaFoldDB" id="A0A6A4I6K4"/>
<dbReference type="Gene3D" id="1.10.510.10">
    <property type="entry name" value="Transferase(Phosphotransferase) domain 1"/>
    <property type="match status" value="1"/>
</dbReference>
<keyword evidence="1" id="KW-0808">Transferase</keyword>
<keyword evidence="3 7" id="KW-0418">Kinase</keyword>
<organism evidence="7 8">
    <name type="scientific">Gymnopus androsaceus JB14</name>
    <dbReference type="NCBI Taxonomy" id="1447944"/>
    <lineage>
        <taxon>Eukaryota</taxon>
        <taxon>Fungi</taxon>
        <taxon>Dikarya</taxon>
        <taxon>Basidiomycota</taxon>
        <taxon>Agaricomycotina</taxon>
        <taxon>Agaricomycetes</taxon>
        <taxon>Agaricomycetidae</taxon>
        <taxon>Agaricales</taxon>
        <taxon>Marasmiineae</taxon>
        <taxon>Omphalotaceae</taxon>
        <taxon>Gymnopus</taxon>
    </lineage>
</organism>
<keyword evidence="4" id="KW-0067">ATP-binding</keyword>
<evidence type="ECO:0000259" key="6">
    <source>
        <dbReference type="PROSITE" id="PS50011"/>
    </source>
</evidence>
<feature type="region of interest" description="Disordered" evidence="5">
    <location>
        <begin position="393"/>
        <end position="469"/>
    </location>
</feature>
<dbReference type="InterPro" id="IPR011009">
    <property type="entry name" value="Kinase-like_dom_sf"/>
</dbReference>
<evidence type="ECO:0000313" key="7">
    <source>
        <dbReference type="EMBL" id="KAE9404707.1"/>
    </source>
</evidence>
<feature type="domain" description="Protein kinase" evidence="6">
    <location>
        <begin position="127"/>
        <end position="399"/>
    </location>
</feature>
<feature type="compositionally biased region" description="Basic residues" evidence="5">
    <location>
        <begin position="442"/>
        <end position="451"/>
    </location>
</feature>
<dbReference type="SMART" id="SM00220">
    <property type="entry name" value="S_TKc"/>
    <property type="match status" value="1"/>
</dbReference>
<evidence type="ECO:0000256" key="5">
    <source>
        <dbReference type="SAM" id="MobiDB-lite"/>
    </source>
</evidence>
<dbReference type="InterPro" id="IPR008271">
    <property type="entry name" value="Ser/Thr_kinase_AS"/>
</dbReference>
<dbReference type="Proteomes" id="UP000799118">
    <property type="component" value="Unassembled WGS sequence"/>
</dbReference>
<evidence type="ECO:0000256" key="4">
    <source>
        <dbReference type="ARBA" id="ARBA00022840"/>
    </source>
</evidence>
<dbReference type="GO" id="GO:0004674">
    <property type="term" value="F:protein serine/threonine kinase activity"/>
    <property type="evidence" value="ECO:0007669"/>
    <property type="project" value="TreeGrafter"/>
</dbReference>
<accession>A0A6A4I6K4</accession>
<name>A0A6A4I6K4_9AGAR</name>
<dbReference type="InterPro" id="IPR046522">
    <property type="entry name" value="DUF6699"/>
</dbReference>
<evidence type="ECO:0000256" key="3">
    <source>
        <dbReference type="ARBA" id="ARBA00022777"/>
    </source>
</evidence>
<protein>
    <submittedName>
        <fullName evidence="7">Kinase-like protein</fullName>
    </submittedName>
</protein>
<dbReference type="InterPro" id="IPR000719">
    <property type="entry name" value="Prot_kinase_dom"/>
</dbReference>
<dbReference type="SUPFAM" id="SSF56112">
    <property type="entry name" value="Protein kinase-like (PK-like)"/>
    <property type="match status" value="1"/>
</dbReference>
<dbReference type="InterPro" id="IPR051681">
    <property type="entry name" value="Ser/Thr_Kinases-Pseudokinases"/>
</dbReference>
<dbReference type="Pfam" id="PF07714">
    <property type="entry name" value="PK_Tyr_Ser-Thr"/>
    <property type="match status" value="1"/>
</dbReference>
<dbReference type="Pfam" id="PF20415">
    <property type="entry name" value="DUF6699"/>
    <property type="match status" value="1"/>
</dbReference>
<dbReference type="PROSITE" id="PS00108">
    <property type="entry name" value="PROTEIN_KINASE_ST"/>
    <property type="match status" value="1"/>
</dbReference>
<proteinExistence type="predicted"/>
<keyword evidence="8" id="KW-1185">Reference proteome</keyword>
<evidence type="ECO:0000256" key="2">
    <source>
        <dbReference type="ARBA" id="ARBA00022741"/>
    </source>
</evidence>
<evidence type="ECO:0000313" key="8">
    <source>
        <dbReference type="Proteomes" id="UP000799118"/>
    </source>
</evidence>
<reference evidence="7" key="1">
    <citation type="journal article" date="2019" name="Environ. Microbiol.">
        <title>Fungal ecological strategies reflected in gene transcription - a case study of two litter decomposers.</title>
        <authorList>
            <person name="Barbi F."/>
            <person name="Kohler A."/>
            <person name="Barry K."/>
            <person name="Baskaran P."/>
            <person name="Daum C."/>
            <person name="Fauchery L."/>
            <person name="Ihrmark K."/>
            <person name="Kuo A."/>
            <person name="LaButti K."/>
            <person name="Lipzen A."/>
            <person name="Morin E."/>
            <person name="Grigoriev I.V."/>
            <person name="Henrissat B."/>
            <person name="Lindahl B."/>
            <person name="Martin F."/>
        </authorList>
    </citation>
    <scope>NUCLEOTIDE SEQUENCE</scope>
    <source>
        <strain evidence="7">JB14</strain>
    </source>
</reference>
<dbReference type="PANTHER" id="PTHR44329">
    <property type="entry name" value="SERINE/THREONINE-PROTEIN KINASE TNNI3K-RELATED"/>
    <property type="match status" value="1"/>
</dbReference>
<sequence length="825" mass="93674">MPNTRLTQADIIEASSSLNTQIPNENSPGVREVLTFTAGYKLDNEINSFTVNFNDPSVRDFIASPRPWNHPNWSTSFQINILLELLYWEAKLSVEDDFRFELFRCTRRVARKFEMLPGSVYLRDLTREGNDPIWGGGYADIWKGRAASGEDTCLKVLRIFTTDTSTNQVFKDFSQEVLVWSQLNHPNVLPFLGINVHLFPGRFCLVSPWYSHGSVVNYLSRHPEVDKTEIMNDILKGLKYLHTRNPPVVHGDLKGSNVLVSDSGNCCLADFGLAGMMSTFQTLSSITGNQRGSVRWMAPELFDFTALARLSTYTDMYALGCTILEIITGAPPFSEVKLPDIAISIQVMNGTRPSRPAVGFSDELWRAVTTCWAHPPNDRPTIQAFMRMMECETGRNPTGEDVDRRYSPATLGGFGGEFPPNDEPLLISGQPVASSFSDARSRSRPRAHSQSRHNERPLGGSQSGRWVSSQEERLELGQWEWVDNNDSYFNRPNHYDEEEEETEEMRSATRHLMNRMDRVYQDVHQAEDTNWDLLDSFGDMGISEPQHRSRSRQRGSLERDRLATGLANETMPHLDGHAYTDQDRISRPRDWRPEYTLKGEITDPVRFNLHSLLHQISSSHPPMRIDLRYPIQSQLQNIIFPLLRRPPTSIDLAQMATEPPTPHMRFFHPRLPWYIDVVSVDVGMDVMGLTVDEVLEGVWKELQRPIKSQDFYNEEMGAVMSAMPSSPYTPHSPFPGEFTNPPSPGLAGPQMTARDLMTVAFRARCKAVGQLYGDHPMAEMGQVEAGEISKGVRRIDWLGMEGEWAWTGIVRKGVMWELQTRRVVS</sequence>
<evidence type="ECO:0000256" key="1">
    <source>
        <dbReference type="ARBA" id="ARBA00022679"/>
    </source>
</evidence>
<gene>
    <name evidence="7" type="ORF">BT96DRAFT_972940</name>
</gene>